<evidence type="ECO:0000313" key="2">
    <source>
        <dbReference type="Proteomes" id="UP001470230"/>
    </source>
</evidence>
<sequence length="615" mass="72204">MGRKPSELLSACMNKVSSIRNTVIRYSRIITLAPFANEKLFKNIGVQFPKSYKSYVFKPDDLPSFLGFSQMTQNTGFLLCFVNEHPDLLAKAVLARLKSSDFLYLTQCAIPATFGYFSSLEHLDIAIKFYRSIVVKCDQDKANFILRPLLCSVATFRFLEVAFAQFTNFLAINGSENKNQDDNLCSKYFVECITKALPLLPQQILDLFRLLFEMNWDPKKFGDLFFFSFLWKYAKIFVLCSPAKNQFSLLQKIIFITSKNDNLISTIYKTLFNCKSDYDLPCIYQPFGHLYLNFYISVHDIQSIAQLLHSCKLMPETVTLKELKRVPDDYSFFWYSCQAFPHISYPQLIDTVNEPIFDINTPEKKLFELLLNNSMYKSELKKWKKLICSCINVNINSFIEEEVSLPLSRPFMKSYRMFKNSFGLPILNRKIFLSLLEKNIDNWIGNKAELFNHLDQQFNQILDSIDKTEEMIDYVEFSSSIHKSHRSIMLYIIQKLKILQYSPMSDQFEILIDVMKRIEFILKFEHYTEHQSKSIYPIIFRQSDDKHLFSIFFKLNSFAMQNPSFLELCKDDEKSLWLKIEQMILRCLKIDPVFLKAYVTLQNEFMQCALKNTMD</sequence>
<name>A0ABR2IYR9_9EUKA</name>
<protein>
    <submittedName>
        <fullName evidence="1">Uncharacterized protein</fullName>
    </submittedName>
</protein>
<organism evidence="1 2">
    <name type="scientific">Tritrichomonas musculus</name>
    <dbReference type="NCBI Taxonomy" id="1915356"/>
    <lineage>
        <taxon>Eukaryota</taxon>
        <taxon>Metamonada</taxon>
        <taxon>Parabasalia</taxon>
        <taxon>Tritrichomonadida</taxon>
        <taxon>Tritrichomonadidae</taxon>
        <taxon>Tritrichomonas</taxon>
    </lineage>
</organism>
<comment type="caution">
    <text evidence="1">The sequence shown here is derived from an EMBL/GenBank/DDBJ whole genome shotgun (WGS) entry which is preliminary data.</text>
</comment>
<evidence type="ECO:0000313" key="1">
    <source>
        <dbReference type="EMBL" id="KAK8870792.1"/>
    </source>
</evidence>
<gene>
    <name evidence="1" type="ORF">M9Y10_008679</name>
</gene>
<dbReference type="Proteomes" id="UP001470230">
    <property type="component" value="Unassembled WGS sequence"/>
</dbReference>
<keyword evidence="2" id="KW-1185">Reference proteome</keyword>
<proteinExistence type="predicted"/>
<dbReference type="EMBL" id="JAPFFF010000014">
    <property type="protein sequence ID" value="KAK8870792.1"/>
    <property type="molecule type" value="Genomic_DNA"/>
</dbReference>
<accession>A0ABR2IYR9</accession>
<reference evidence="1 2" key="1">
    <citation type="submission" date="2024-04" db="EMBL/GenBank/DDBJ databases">
        <title>Tritrichomonas musculus Genome.</title>
        <authorList>
            <person name="Alves-Ferreira E."/>
            <person name="Grigg M."/>
            <person name="Lorenzi H."/>
            <person name="Galac M."/>
        </authorList>
    </citation>
    <scope>NUCLEOTIDE SEQUENCE [LARGE SCALE GENOMIC DNA]</scope>
    <source>
        <strain evidence="1 2">EAF2021</strain>
    </source>
</reference>